<gene>
    <name evidence="1" type="ORF">A2989_03255</name>
</gene>
<accession>A0A1F4ZBM5</accession>
<comment type="caution">
    <text evidence="1">The sequence shown here is derived from an EMBL/GenBank/DDBJ whole genome shotgun (WGS) entry which is preliminary data.</text>
</comment>
<dbReference type="AlphaFoldDB" id="A0A1F4ZBM5"/>
<dbReference type="STRING" id="1797259.A2989_03255"/>
<organism evidence="1 2">
    <name type="scientific">Candidatus Amesbacteria bacterium RIFCSPLOWO2_01_FULL_48_25</name>
    <dbReference type="NCBI Taxonomy" id="1797259"/>
    <lineage>
        <taxon>Bacteria</taxon>
        <taxon>Candidatus Amesiibacteriota</taxon>
    </lineage>
</organism>
<evidence type="ECO:0000313" key="2">
    <source>
        <dbReference type="Proteomes" id="UP000177080"/>
    </source>
</evidence>
<evidence type="ECO:0000313" key="1">
    <source>
        <dbReference type="EMBL" id="OGD03672.1"/>
    </source>
</evidence>
<reference evidence="1 2" key="1">
    <citation type="journal article" date="2016" name="Nat. Commun.">
        <title>Thousands of microbial genomes shed light on interconnected biogeochemical processes in an aquifer system.</title>
        <authorList>
            <person name="Anantharaman K."/>
            <person name="Brown C.T."/>
            <person name="Hug L.A."/>
            <person name="Sharon I."/>
            <person name="Castelle C.J."/>
            <person name="Probst A.J."/>
            <person name="Thomas B.C."/>
            <person name="Singh A."/>
            <person name="Wilkins M.J."/>
            <person name="Karaoz U."/>
            <person name="Brodie E.L."/>
            <person name="Williams K.H."/>
            <person name="Hubbard S.S."/>
            <person name="Banfield J.F."/>
        </authorList>
    </citation>
    <scope>NUCLEOTIDE SEQUENCE [LARGE SCALE GENOMIC DNA]</scope>
</reference>
<name>A0A1F4ZBM5_9BACT</name>
<sequence>MGVKGDVILRDMAIKDIFPEELPGNGVIRMGGSETIENRFARAAVLGLLRNDYKKRKERGQPASDKRSAVPAYGQILVVGREGPDLGPSVQRLLGEEDLNTSEQAGGLMTISVVNMGMDAAGMALDRPQGEEPGRVVVLQTDQDGYEGFLGLMERERQVLSFALLALRK</sequence>
<dbReference type="Proteomes" id="UP000177080">
    <property type="component" value="Unassembled WGS sequence"/>
</dbReference>
<protein>
    <submittedName>
        <fullName evidence="1">Uncharacterized protein</fullName>
    </submittedName>
</protein>
<proteinExistence type="predicted"/>
<dbReference type="EMBL" id="MEXN01000005">
    <property type="protein sequence ID" value="OGD03672.1"/>
    <property type="molecule type" value="Genomic_DNA"/>
</dbReference>